<keyword evidence="4" id="KW-1185">Reference proteome</keyword>
<accession>A0ABN2W6J1</accession>
<dbReference type="SUPFAM" id="SSF53901">
    <property type="entry name" value="Thiolase-like"/>
    <property type="match status" value="2"/>
</dbReference>
<evidence type="ECO:0000256" key="1">
    <source>
        <dbReference type="ARBA" id="ARBA00022679"/>
    </source>
</evidence>
<dbReference type="InterPro" id="IPR016039">
    <property type="entry name" value="Thiolase-like"/>
</dbReference>
<dbReference type="Pfam" id="PF00109">
    <property type="entry name" value="ketoacyl-synt"/>
    <property type="match status" value="1"/>
</dbReference>
<dbReference type="RefSeq" id="WP_344531040.1">
    <property type="nucleotide sequence ID" value="NZ_BAAAPE010000012.1"/>
</dbReference>
<dbReference type="EMBL" id="BAAAPE010000012">
    <property type="protein sequence ID" value="GAA2084334.1"/>
    <property type="molecule type" value="Genomic_DNA"/>
</dbReference>
<comment type="caution">
    <text evidence="3">The sequence shown here is derived from an EMBL/GenBank/DDBJ whole genome shotgun (WGS) entry which is preliminary data.</text>
</comment>
<dbReference type="PANTHER" id="PTHR11712">
    <property type="entry name" value="POLYKETIDE SYNTHASE-RELATED"/>
    <property type="match status" value="1"/>
</dbReference>
<organism evidence="3 4">
    <name type="scientific">Streptomyces albiaxialis</name>
    <dbReference type="NCBI Taxonomy" id="329523"/>
    <lineage>
        <taxon>Bacteria</taxon>
        <taxon>Bacillati</taxon>
        <taxon>Actinomycetota</taxon>
        <taxon>Actinomycetes</taxon>
        <taxon>Kitasatosporales</taxon>
        <taxon>Streptomycetaceae</taxon>
        <taxon>Streptomyces</taxon>
    </lineage>
</organism>
<dbReference type="PANTHER" id="PTHR11712:SF347">
    <property type="entry name" value="BETA KETOACYL-ACYL CARRIER PROTEIN SYNTHASE"/>
    <property type="match status" value="1"/>
</dbReference>
<name>A0ABN2W6J1_9ACTN</name>
<dbReference type="InterPro" id="IPR000794">
    <property type="entry name" value="Beta-ketoacyl_synthase"/>
</dbReference>
<evidence type="ECO:0000259" key="2">
    <source>
        <dbReference type="Pfam" id="PF00109"/>
    </source>
</evidence>
<evidence type="ECO:0000313" key="3">
    <source>
        <dbReference type="EMBL" id="GAA2084334.1"/>
    </source>
</evidence>
<feature type="domain" description="Beta-ketoacyl synthase-like N-terminal" evidence="2">
    <location>
        <begin position="59"/>
        <end position="229"/>
    </location>
</feature>
<keyword evidence="1" id="KW-0808">Transferase</keyword>
<dbReference type="InterPro" id="IPR014030">
    <property type="entry name" value="Ketoacyl_synth_N"/>
</dbReference>
<gene>
    <name evidence="3" type="ORF">GCM10009801_45410</name>
</gene>
<reference evidence="3 4" key="1">
    <citation type="journal article" date="2019" name="Int. J. Syst. Evol. Microbiol.">
        <title>The Global Catalogue of Microorganisms (GCM) 10K type strain sequencing project: providing services to taxonomists for standard genome sequencing and annotation.</title>
        <authorList>
            <consortium name="The Broad Institute Genomics Platform"/>
            <consortium name="The Broad Institute Genome Sequencing Center for Infectious Disease"/>
            <person name="Wu L."/>
            <person name="Ma J."/>
        </authorList>
    </citation>
    <scope>NUCLEOTIDE SEQUENCE [LARGE SCALE GENOMIC DNA]</scope>
    <source>
        <strain evidence="3 4">JCM 15478</strain>
    </source>
</reference>
<protein>
    <submittedName>
        <fullName evidence="3">Beta-ketoacyl synthase N-terminal-like domain-containing protein</fullName>
    </submittedName>
</protein>
<evidence type="ECO:0000313" key="4">
    <source>
        <dbReference type="Proteomes" id="UP001500016"/>
    </source>
</evidence>
<dbReference type="Gene3D" id="3.40.47.10">
    <property type="match status" value="1"/>
</dbReference>
<dbReference type="Proteomes" id="UP001500016">
    <property type="component" value="Unassembled WGS sequence"/>
</dbReference>
<proteinExistence type="predicted"/>
<sequence>MTSDTTGHPVITAWSAVSPYGLGRTAHAEGITSGGPTAAALDTEVWRGPDTTACLVPDFEVRTVLGKAGTRTMDRMTGLAVTAVRELFQEAEDAGSPVPDGTGTALVLGTALGSAQTQHTFVRASFEEAKPYDVPAQMMPSVLMNCPASATAIRFGLKGPNTTVAGGRSAGLLALAYARRLLAAGRAERTVVGAVEEYSAARAWLEKHGAEAPGTVPLGEGCAVLVLEPGDAEGAHAHPPLAELLAIDVRADVRGDLPGTLAACVDEALARSGTGTEEVWAALGGGLPGAYGAAEQELLAARFGTEAAERLAGHELIGDTSGASGAFQLAAALVGAADDPDSAGRTAVVTSVDRDGLVACAVLRLCGNGGAGR</sequence>